<keyword evidence="2" id="KW-0413">Isomerase</keyword>
<comment type="caution">
    <text evidence="2">The sequence shown here is derived from an EMBL/GenBank/DDBJ whole genome shotgun (WGS) entry which is preliminary data.</text>
</comment>
<name>A0ABT2U940_9BACL</name>
<dbReference type="RefSeq" id="WP_262682732.1">
    <property type="nucleotide sequence ID" value="NZ_JAOQIO010000007.1"/>
</dbReference>
<dbReference type="Proteomes" id="UP001652445">
    <property type="component" value="Unassembled WGS sequence"/>
</dbReference>
<dbReference type="PANTHER" id="PTHR12110:SF53">
    <property type="entry name" value="BLR5974 PROTEIN"/>
    <property type="match status" value="1"/>
</dbReference>
<sequence>MIGLSCHSRNYGPGTPDEIFSFIKRLGYEYIDVDSVGTIRQGDVIENPKKQAQLVQELTAKYDLKLAEYFLGTVAVDGISVNNSQPDTVLRGKMLDNFARICAYAQMAGFRSIMGSAGALHKEVGYERSFDNAANTLRQMVAIAAEHSISFHVEPSRASLLNVPSQAMLMAQTVEGLKYTLDFLHFQVNGYDQKETMELLNYTGHMHARQAAVGWPKCPFEHGEIDFDAIIKRLRGLRWQGIIAMEFWNGPEEEAAGMNPVEQTLLMRYHLKGLIKKYEC</sequence>
<protein>
    <submittedName>
        <fullName evidence="2">Sugar phosphate isomerase/epimerase</fullName>
    </submittedName>
</protein>
<dbReference type="Pfam" id="PF01261">
    <property type="entry name" value="AP_endonuc_2"/>
    <property type="match status" value="1"/>
</dbReference>
<dbReference type="SUPFAM" id="SSF51658">
    <property type="entry name" value="Xylose isomerase-like"/>
    <property type="match status" value="1"/>
</dbReference>
<proteinExistence type="predicted"/>
<gene>
    <name evidence="2" type="ORF">OB236_03345</name>
</gene>
<dbReference type="InterPro" id="IPR050312">
    <property type="entry name" value="IolE/XylAMocC-like"/>
</dbReference>
<accession>A0ABT2U940</accession>
<dbReference type="InterPro" id="IPR036237">
    <property type="entry name" value="Xyl_isomerase-like_sf"/>
</dbReference>
<feature type="domain" description="Xylose isomerase-like TIM barrel" evidence="1">
    <location>
        <begin position="21"/>
        <end position="254"/>
    </location>
</feature>
<dbReference type="GO" id="GO:0016853">
    <property type="term" value="F:isomerase activity"/>
    <property type="evidence" value="ECO:0007669"/>
    <property type="project" value="UniProtKB-KW"/>
</dbReference>
<dbReference type="InterPro" id="IPR013022">
    <property type="entry name" value="Xyl_isomerase-like_TIM-brl"/>
</dbReference>
<keyword evidence="3" id="KW-1185">Reference proteome</keyword>
<dbReference type="PANTHER" id="PTHR12110">
    <property type="entry name" value="HYDROXYPYRUVATE ISOMERASE"/>
    <property type="match status" value="1"/>
</dbReference>
<organism evidence="2 3">
    <name type="scientific">Paenibacillus baimaensis</name>
    <dbReference type="NCBI Taxonomy" id="2982185"/>
    <lineage>
        <taxon>Bacteria</taxon>
        <taxon>Bacillati</taxon>
        <taxon>Bacillota</taxon>
        <taxon>Bacilli</taxon>
        <taxon>Bacillales</taxon>
        <taxon>Paenibacillaceae</taxon>
        <taxon>Paenibacillus</taxon>
    </lineage>
</organism>
<reference evidence="2 3" key="1">
    <citation type="submission" date="2022-09" db="EMBL/GenBank/DDBJ databases">
        <authorList>
            <person name="Han X.L."/>
            <person name="Wang Q."/>
            <person name="Lu T."/>
        </authorList>
    </citation>
    <scope>NUCLEOTIDE SEQUENCE [LARGE SCALE GENOMIC DNA]</scope>
    <source>
        <strain evidence="2 3">WQ 127069</strain>
    </source>
</reference>
<evidence type="ECO:0000313" key="2">
    <source>
        <dbReference type="EMBL" id="MCU6791159.1"/>
    </source>
</evidence>
<dbReference type="Gene3D" id="3.20.20.150">
    <property type="entry name" value="Divalent-metal-dependent TIM barrel enzymes"/>
    <property type="match status" value="1"/>
</dbReference>
<evidence type="ECO:0000313" key="3">
    <source>
        <dbReference type="Proteomes" id="UP001652445"/>
    </source>
</evidence>
<evidence type="ECO:0000259" key="1">
    <source>
        <dbReference type="Pfam" id="PF01261"/>
    </source>
</evidence>
<dbReference type="EMBL" id="JAOQIO010000007">
    <property type="protein sequence ID" value="MCU6791159.1"/>
    <property type="molecule type" value="Genomic_DNA"/>
</dbReference>